<dbReference type="InterPro" id="IPR008984">
    <property type="entry name" value="SMAD_FHA_dom_sf"/>
</dbReference>
<keyword evidence="1" id="KW-1133">Transmembrane helix</keyword>
<dbReference type="Pfam" id="PF00498">
    <property type="entry name" value="FHA"/>
    <property type="match status" value="1"/>
</dbReference>
<feature type="transmembrane region" description="Helical" evidence="1">
    <location>
        <begin position="56"/>
        <end position="75"/>
    </location>
</feature>
<protein>
    <submittedName>
        <fullName evidence="3">FHA domain</fullName>
    </submittedName>
</protein>
<dbReference type="InterPro" id="IPR000253">
    <property type="entry name" value="FHA_dom"/>
</dbReference>
<dbReference type="KEGG" id="ful:C4N20_13685"/>
<dbReference type="RefSeq" id="WP_005977628.1">
    <property type="nucleotide sequence ID" value="NZ_BAABXY010000001.1"/>
</dbReference>
<dbReference type="GeneID" id="78455873"/>
<dbReference type="Gene3D" id="2.60.200.20">
    <property type="match status" value="1"/>
</dbReference>
<dbReference type="CDD" id="cd00060">
    <property type="entry name" value="FHA"/>
    <property type="match status" value="1"/>
</dbReference>
<reference evidence="3 4" key="1">
    <citation type="submission" date="2018-06" db="EMBL/GenBank/DDBJ databases">
        <authorList>
            <consortium name="Pathogen Informatics"/>
            <person name="Doyle S."/>
        </authorList>
    </citation>
    <scope>NUCLEOTIDE SEQUENCE [LARGE SCALE GENOMIC DNA]</scope>
    <source>
        <strain evidence="3 4">NCTC12112</strain>
    </source>
</reference>
<sequence length="220" mass="25785">MRFLKNWKLRREIKKYQKKEMRKSEIKERKVNYIFWGIVLIASFALVYYFHFSKEILIIISMMIMGFVIADLFYYSWKLKRDLIMYEKSQFVRDSRIVKSIEDKREQTRNNITHVILKNEEGYDIKTWPVGKANSLIIGKSARMRVDINLGETAYSSLISKRHAILNKSDSGWFVEDLGSVNGTGIQRYADNRKIKIGNAPVKIQSGDIIYISTVALLVK</sequence>
<name>A0AAX2JBQ7_9FUSO</name>
<organism evidence="3 4">
    <name type="scientific">Fusobacterium ulcerans</name>
    <dbReference type="NCBI Taxonomy" id="861"/>
    <lineage>
        <taxon>Bacteria</taxon>
        <taxon>Fusobacteriati</taxon>
        <taxon>Fusobacteriota</taxon>
        <taxon>Fusobacteriia</taxon>
        <taxon>Fusobacteriales</taxon>
        <taxon>Fusobacteriaceae</taxon>
        <taxon>Fusobacterium</taxon>
    </lineage>
</organism>
<evidence type="ECO:0000259" key="2">
    <source>
        <dbReference type="PROSITE" id="PS50006"/>
    </source>
</evidence>
<dbReference type="Proteomes" id="UP000249008">
    <property type="component" value="Chromosome 1"/>
</dbReference>
<accession>A0AAX2JBQ7</accession>
<keyword evidence="1" id="KW-0472">Membrane</keyword>
<dbReference type="PROSITE" id="PS50006">
    <property type="entry name" value="FHA_DOMAIN"/>
    <property type="match status" value="1"/>
</dbReference>
<feature type="domain" description="FHA" evidence="2">
    <location>
        <begin position="136"/>
        <end position="187"/>
    </location>
</feature>
<dbReference type="AlphaFoldDB" id="A0AAX2JBQ7"/>
<feature type="transmembrane region" description="Helical" evidence="1">
    <location>
        <begin position="31"/>
        <end position="50"/>
    </location>
</feature>
<proteinExistence type="predicted"/>
<evidence type="ECO:0000313" key="4">
    <source>
        <dbReference type="Proteomes" id="UP000249008"/>
    </source>
</evidence>
<evidence type="ECO:0000256" key="1">
    <source>
        <dbReference type="SAM" id="Phobius"/>
    </source>
</evidence>
<dbReference type="SUPFAM" id="SSF49879">
    <property type="entry name" value="SMAD/FHA domain"/>
    <property type="match status" value="1"/>
</dbReference>
<keyword evidence="1" id="KW-0812">Transmembrane</keyword>
<dbReference type="EMBL" id="LS483487">
    <property type="protein sequence ID" value="SQJ02359.1"/>
    <property type="molecule type" value="Genomic_DNA"/>
</dbReference>
<evidence type="ECO:0000313" key="3">
    <source>
        <dbReference type="EMBL" id="SQJ02359.1"/>
    </source>
</evidence>
<gene>
    <name evidence="3" type="ORF">NCTC12112_01304</name>
</gene>